<dbReference type="InterPro" id="IPR050090">
    <property type="entry name" value="Tyrosine_recombinase_XerCD"/>
</dbReference>
<dbReference type="Proteomes" id="UP001595616">
    <property type="component" value="Unassembled WGS sequence"/>
</dbReference>
<evidence type="ECO:0000256" key="1">
    <source>
        <dbReference type="ARBA" id="ARBA00008857"/>
    </source>
</evidence>
<reference evidence="9" key="1">
    <citation type="journal article" date="2019" name="Int. J. Syst. Evol. Microbiol.">
        <title>The Global Catalogue of Microorganisms (GCM) 10K type strain sequencing project: providing services to taxonomists for standard genome sequencing and annotation.</title>
        <authorList>
            <consortium name="The Broad Institute Genomics Platform"/>
            <consortium name="The Broad Institute Genome Sequencing Center for Infectious Disease"/>
            <person name="Wu L."/>
            <person name="Ma J."/>
        </authorList>
    </citation>
    <scope>NUCLEOTIDE SEQUENCE [LARGE SCALE GENOMIC DNA]</scope>
    <source>
        <strain evidence="9">CECT 7956</strain>
    </source>
</reference>
<keyword evidence="3 5" id="KW-0238">DNA-binding</keyword>
<dbReference type="RefSeq" id="WP_379834397.1">
    <property type="nucleotide sequence ID" value="NZ_JBHRYQ010000001.1"/>
</dbReference>
<feature type="domain" description="Core-binding (CB)" evidence="7">
    <location>
        <begin position="89"/>
        <end position="168"/>
    </location>
</feature>
<keyword evidence="2" id="KW-0229">DNA integration</keyword>
<comment type="similarity">
    <text evidence="1">Belongs to the 'phage' integrase family.</text>
</comment>
<dbReference type="EMBL" id="JBHRYQ010000001">
    <property type="protein sequence ID" value="MFC3809400.1"/>
    <property type="molecule type" value="Genomic_DNA"/>
</dbReference>
<dbReference type="Gene3D" id="1.10.443.10">
    <property type="entry name" value="Intergrase catalytic core"/>
    <property type="match status" value="1"/>
</dbReference>
<dbReference type="PROSITE" id="PS51900">
    <property type="entry name" value="CB"/>
    <property type="match status" value="1"/>
</dbReference>
<evidence type="ECO:0000256" key="3">
    <source>
        <dbReference type="ARBA" id="ARBA00023125"/>
    </source>
</evidence>
<dbReference type="SUPFAM" id="SSF56349">
    <property type="entry name" value="DNA breaking-rejoining enzymes"/>
    <property type="match status" value="1"/>
</dbReference>
<sequence>MQQIIIYTPMPRSQRFKIYIPYNLKDERTWLKSQNTAFYHPQQRLWSLVNTPENKKLVAGQFKGKYTVQTNESQTLNQKPIALNEKICEALAQCEQKFILKSFSQSTIKNYLGALTYFFSFYKDKVFEEIKKPEIEAYVYHLKTKYKISDTKQNTVINAIKSYYEHVLGMERTYYDIQRPKKSKNLPNIFSKEEISKVISATTNLKHKAILLTIYSAGLRVSEAVNLRINDIHSDEGYLFIKDSKGKRDRKTILSPILLSVLRQYYKKYKPGYWLFEGQEGGKYSTKSIQQILRKAIDISGVNPWGTVHTLRHSFATHLLQEGVNLRIIQTMLGHSSSKTTEIYTHVLSINNKIVKSPLDFLEKIDIFEQKTDSIQQKPSPTNAI</sequence>
<dbReference type="PROSITE" id="PS51898">
    <property type="entry name" value="TYR_RECOMBINASE"/>
    <property type="match status" value="1"/>
</dbReference>
<evidence type="ECO:0000259" key="7">
    <source>
        <dbReference type="PROSITE" id="PS51900"/>
    </source>
</evidence>
<dbReference type="InterPro" id="IPR044068">
    <property type="entry name" value="CB"/>
</dbReference>
<dbReference type="PANTHER" id="PTHR30349">
    <property type="entry name" value="PHAGE INTEGRASE-RELATED"/>
    <property type="match status" value="1"/>
</dbReference>
<dbReference type="InterPro" id="IPR011010">
    <property type="entry name" value="DNA_brk_join_enz"/>
</dbReference>
<proteinExistence type="inferred from homology"/>
<keyword evidence="9" id="KW-1185">Reference proteome</keyword>
<dbReference type="InterPro" id="IPR004107">
    <property type="entry name" value="Integrase_SAM-like_N"/>
</dbReference>
<evidence type="ECO:0000259" key="6">
    <source>
        <dbReference type="PROSITE" id="PS51898"/>
    </source>
</evidence>
<dbReference type="Gene3D" id="1.10.150.130">
    <property type="match status" value="1"/>
</dbReference>
<evidence type="ECO:0000256" key="5">
    <source>
        <dbReference type="PROSITE-ProRule" id="PRU01248"/>
    </source>
</evidence>
<evidence type="ECO:0000256" key="2">
    <source>
        <dbReference type="ARBA" id="ARBA00022908"/>
    </source>
</evidence>
<evidence type="ECO:0000313" key="9">
    <source>
        <dbReference type="Proteomes" id="UP001595616"/>
    </source>
</evidence>
<accession>A0ABV7YQS7</accession>
<evidence type="ECO:0000313" key="8">
    <source>
        <dbReference type="EMBL" id="MFC3809400.1"/>
    </source>
</evidence>
<gene>
    <name evidence="8" type="ORF">ACFOOI_01925</name>
</gene>
<dbReference type="InterPro" id="IPR010998">
    <property type="entry name" value="Integrase_recombinase_N"/>
</dbReference>
<dbReference type="Pfam" id="PF00589">
    <property type="entry name" value="Phage_integrase"/>
    <property type="match status" value="1"/>
</dbReference>
<organism evidence="8 9">
    <name type="scientific">Lacihabitans lacunae</name>
    <dbReference type="NCBI Taxonomy" id="1028214"/>
    <lineage>
        <taxon>Bacteria</taxon>
        <taxon>Pseudomonadati</taxon>
        <taxon>Bacteroidota</taxon>
        <taxon>Cytophagia</taxon>
        <taxon>Cytophagales</taxon>
        <taxon>Leadbetterellaceae</taxon>
        <taxon>Lacihabitans</taxon>
    </lineage>
</organism>
<keyword evidence="4" id="KW-0233">DNA recombination</keyword>
<dbReference type="Pfam" id="PF13495">
    <property type="entry name" value="Phage_int_SAM_4"/>
    <property type="match status" value="1"/>
</dbReference>
<comment type="caution">
    <text evidence="8">The sequence shown here is derived from an EMBL/GenBank/DDBJ whole genome shotgun (WGS) entry which is preliminary data.</text>
</comment>
<name>A0ABV7YQS7_9BACT</name>
<evidence type="ECO:0000256" key="4">
    <source>
        <dbReference type="ARBA" id="ARBA00023172"/>
    </source>
</evidence>
<dbReference type="InterPro" id="IPR013762">
    <property type="entry name" value="Integrase-like_cat_sf"/>
</dbReference>
<feature type="domain" description="Tyr recombinase" evidence="6">
    <location>
        <begin position="185"/>
        <end position="357"/>
    </location>
</feature>
<protein>
    <submittedName>
        <fullName evidence="8">Tyrosine-type recombinase/integrase</fullName>
    </submittedName>
</protein>
<dbReference type="PANTHER" id="PTHR30349:SF41">
    <property type="entry name" value="INTEGRASE_RECOMBINASE PROTEIN MJ0367-RELATED"/>
    <property type="match status" value="1"/>
</dbReference>
<dbReference type="InterPro" id="IPR002104">
    <property type="entry name" value="Integrase_catalytic"/>
</dbReference>